<dbReference type="AlphaFoldDB" id="A0A2T8KP66"/>
<dbReference type="EMBL" id="CM008047">
    <property type="protein sequence ID" value="PVH63956.1"/>
    <property type="molecule type" value="Genomic_DNA"/>
</dbReference>
<accession>A0A2T8KP66</accession>
<gene>
    <name evidence="2" type="ORF">PAHAL_2G145300</name>
</gene>
<sequence>MASEKTSVPPHSFDGCCPAQLAPTAHSSSPFFLLPIPVHLLPHLHRSLSIVPGRAQARALRRRPQVVGRHRLPPAAGPDAAPHLFAFRSTATHPEVIAVPLGGQSGSSRHSRARDAGSPDAAEGDPQDGVRGPVGPHPIRAAMLADTRAAAGAGNLSLAALVESGALVLVPRRRLRPVPAWRPPDFMEPEEVWILSTSHLSPESVVDVESVLRAVQPDNVDVELCRSWQELELG</sequence>
<proteinExistence type="predicted"/>
<dbReference type="PANTHER" id="PTHR21530:SF0">
    <property type="entry name" value="TRAB FAMILY PROTEIN"/>
    <property type="match status" value="1"/>
</dbReference>
<dbReference type="Gramene" id="PVH63954">
    <property type="protein sequence ID" value="PVH63954"/>
    <property type="gene ID" value="PAHAL_2G145300"/>
</dbReference>
<dbReference type="Gramene" id="PVH63956">
    <property type="protein sequence ID" value="PVH63956"/>
    <property type="gene ID" value="PAHAL_2G145300"/>
</dbReference>
<dbReference type="InterPro" id="IPR046345">
    <property type="entry name" value="TraB_PrgY-like"/>
</dbReference>
<dbReference type="PANTHER" id="PTHR21530">
    <property type="entry name" value="PHEROMONE SHUTDOWN PROTEIN"/>
    <property type="match status" value="1"/>
</dbReference>
<evidence type="ECO:0000313" key="2">
    <source>
        <dbReference type="EMBL" id="PVH63956.1"/>
    </source>
</evidence>
<dbReference type="EMBL" id="CM008047">
    <property type="protein sequence ID" value="PVH63954.1"/>
    <property type="molecule type" value="Genomic_DNA"/>
</dbReference>
<organism evidence="2">
    <name type="scientific">Panicum hallii</name>
    <dbReference type="NCBI Taxonomy" id="206008"/>
    <lineage>
        <taxon>Eukaryota</taxon>
        <taxon>Viridiplantae</taxon>
        <taxon>Streptophyta</taxon>
        <taxon>Embryophyta</taxon>
        <taxon>Tracheophyta</taxon>
        <taxon>Spermatophyta</taxon>
        <taxon>Magnoliopsida</taxon>
        <taxon>Liliopsida</taxon>
        <taxon>Poales</taxon>
        <taxon>Poaceae</taxon>
        <taxon>PACMAD clade</taxon>
        <taxon>Panicoideae</taxon>
        <taxon>Panicodae</taxon>
        <taxon>Paniceae</taxon>
        <taxon>Panicinae</taxon>
        <taxon>Panicum</taxon>
        <taxon>Panicum sect. Panicum</taxon>
    </lineage>
</organism>
<reference evidence="2" key="1">
    <citation type="submission" date="2018-04" db="EMBL/GenBank/DDBJ databases">
        <title>WGS assembly of Panicum hallii.</title>
        <authorList>
            <person name="Lovell J."/>
            <person name="Jenkins J."/>
            <person name="Lowry D."/>
            <person name="Mamidi S."/>
            <person name="Sreedasyam A."/>
            <person name="Weng X."/>
            <person name="Barry K."/>
            <person name="Bonette J."/>
            <person name="Campitelli B."/>
            <person name="Daum C."/>
            <person name="Gordon S."/>
            <person name="Gould B."/>
            <person name="Lipzen A."/>
            <person name="Macqueen A."/>
            <person name="Palacio-Mejia J."/>
            <person name="Plott C."/>
            <person name="Shakirov E."/>
            <person name="Shu S."/>
            <person name="Yoshinaga Y."/>
            <person name="Zane M."/>
            <person name="Rokhsar D."/>
            <person name="Grimwood J."/>
            <person name="Schmutz J."/>
            <person name="Juenger T."/>
        </authorList>
    </citation>
    <scope>NUCLEOTIDE SEQUENCE [LARGE SCALE GENOMIC DNA]</scope>
    <source>
        <strain evidence="2">FIL2</strain>
    </source>
</reference>
<feature type="region of interest" description="Disordered" evidence="1">
    <location>
        <begin position="99"/>
        <end position="137"/>
    </location>
</feature>
<dbReference type="Proteomes" id="UP000243499">
    <property type="component" value="Chromosome 2"/>
</dbReference>
<protein>
    <submittedName>
        <fullName evidence="2">Uncharacterized protein</fullName>
    </submittedName>
</protein>
<evidence type="ECO:0000256" key="1">
    <source>
        <dbReference type="SAM" id="MobiDB-lite"/>
    </source>
</evidence>
<name>A0A2T8KP66_9POAL</name>